<feature type="domain" description="Acetyl xylan esterase" evidence="1">
    <location>
        <begin position="77"/>
        <end position="233"/>
    </location>
</feature>
<evidence type="ECO:0000259" key="1">
    <source>
        <dbReference type="Pfam" id="PF05448"/>
    </source>
</evidence>
<reference evidence="2 3" key="1">
    <citation type="submission" date="2016-11" db="EMBL/GenBank/DDBJ databases">
        <authorList>
            <person name="Jaros S."/>
            <person name="Januszkiewicz K."/>
            <person name="Wedrychowicz H."/>
        </authorList>
    </citation>
    <scope>NUCLEOTIDE SEQUENCE [LARGE SCALE GENOMIC DNA]</scope>
    <source>
        <strain evidence="2 3">DSM 27406</strain>
    </source>
</reference>
<keyword evidence="3" id="KW-1185">Reference proteome</keyword>
<dbReference type="PANTHER" id="PTHR22946:SF8">
    <property type="entry name" value="ACETYL XYLAN ESTERASE DOMAIN-CONTAINING PROTEIN"/>
    <property type="match status" value="1"/>
</dbReference>
<dbReference type="STRING" id="1419482.SAMN05444266_109162"/>
<dbReference type="PANTHER" id="PTHR22946">
    <property type="entry name" value="DIENELACTONE HYDROLASE DOMAIN-CONTAINING PROTEIN-RELATED"/>
    <property type="match status" value="1"/>
</dbReference>
<dbReference type="SUPFAM" id="SSF53474">
    <property type="entry name" value="alpha/beta-Hydrolases"/>
    <property type="match status" value="1"/>
</dbReference>
<name>A0A1M7K6M8_9BACT</name>
<dbReference type="RefSeq" id="WP_073085625.1">
    <property type="nucleotide sequence ID" value="NZ_FRBL01000009.1"/>
</dbReference>
<sequence length="659" mass="71817">MTYANGYTKDTVLPKVYRQTPPDGINQQLKTEAAAAFAAHRHAAVNREALKKEILAKSGALIQHDLPLLVKETGKTQLKGYVVKHIYFQTRPGVFATANLYIPDGKGPFPAVVNSHGHWPGARCSDMVQAMAHELAQQGFVCLNIDAWGSGERTTIHGELEYHGANLGAALLNTGNTLLGMQLTDNIRGVDLLCSLPMVDKKRIAATGASGGGNQTMWLAAMDERISAAAPVVSVGTFESYVMHSNCVCELLPDGLTFTEEAGVVGLISPRHLKICNALRDASPTFQPAEMLRTWENLQPVYAANKASYQLFNTTHGYWPEIRAAVITWLQQVYHTNPHRADSAQLLPQEQLAVFPKGKRDAAVMSTEAFCHQTGTQLKQHLLSAQKINSQQKRAALAQLLHIPQTADFTKAQQAGTLGRWQTLLVNTTVNTTIPVLLHAPEKQENGYALLLDSRGKDSIPAAVIDSILASGKGIMLADLWGTGEHRSDTATKVDGSLPPFHTLSRSAMWLGHTVQGLWVQEIQALISLLKKQEHTSNISLYANREASIAALAFAALDTTVSDIQLNECPVSYVFDDRVHIDHYNMAIHIPGILQWGDVSLLAALSNAKVRIAAPVSISGQPFNKAAALKIENEFHDITKRTGTNAHTTINTENIAYEK</sequence>
<protein>
    <submittedName>
        <fullName evidence="2">Acetyl xylan esterase (AXE1)</fullName>
    </submittedName>
</protein>
<evidence type="ECO:0000313" key="3">
    <source>
        <dbReference type="Proteomes" id="UP000184420"/>
    </source>
</evidence>
<evidence type="ECO:0000313" key="2">
    <source>
        <dbReference type="EMBL" id="SHM60487.1"/>
    </source>
</evidence>
<dbReference type="InterPro" id="IPR029058">
    <property type="entry name" value="AB_hydrolase_fold"/>
</dbReference>
<dbReference type="InterPro" id="IPR050261">
    <property type="entry name" value="FrsA_esterase"/>
</dbReference>
<dbReference type="Pfam" id="PF05448">
    <property type="entry name" value="AXE1"/>
    <property type="match status" value="1"/>
</dbReference>
<dbReference type="InterPro" id="IPR008391">
    <property type="entry name" value="AXE1_dom"/>
</dbReference>
<gene>
    <name evidence="2" type="ORF">SAMN05444266_109162</name>
</gene>
<dbReference type="EMBL" id="FRBL01000009">
    <property type="protein sequence ID" value="SHM60487.1"/>
    <property type="molecule type" value="Genomic_DNA"/>
</dbReference>
<dbReference type="AlphaFoldDB" id="A0A1M7K6M8"/>
<proteinExistence type="predicted"/>
<organism evidence="2 3">
    <name type="scientific">Chitinophaga jiangningensis</name>
    <dbReference type="NCBI Taxonomy" id="1419482"/>
    <lineage>
        <taxon>Bacteria</taxon>
        <taxon>Pseudomonadati</taxon>
        <taxon>Bacteroidota</taxon>
        <taxon>Chitinophagia</taxon>
        <taxon>Chitinophagales</taxon>
        <taxon>Chitinophagaceae</taxon>
        <taxon>Chitinophaga</taxon>
    </lineage>
</organism>
<dbReference type="Gene3D" id="3.40.50.1820">
    <property type="entry name" value="alpha/beta hydrolase"/>
    <property type="match status" value="2"/>
</dbReference>
<dbReference type="Proteomes" id="UP000184420">
    <property type="component" value="Unassembled WGS sequence"/>
</dbReference>
<accession>A0A1M7K6M8</accession>